<protein>
    <submittedName>
        <fullName evidence="1">Uncharacterized protein</fullName>
    </submittedName>
</protein>
<comment type="caution">
    <text evidence="1">The sequence shown here is derived from an EMBL/GenBank/DDBJ whole genome shotgun (WGS) entry which is preliminary data.</text>
</comment>
<sequence length="195" mass="21369">MGVSADLSIVDLGVPINLAFSVAARMNTYANLGVLDVVTWQVLFDSVPMVYFARSLQVICRSWSIGCYSGFPNEWLIQRLETLSAAIISSSALAMVLLPPGTFTADSMRVDSLVFHKSYKSQFSRSEVGLWIVDYTSPMAGFIGMAFSTKIASIVKAIVDEKIGNDEVSNKQGDFLQILLFANTLSDNEKLTFVD</sequence>
<accession>A0AAP0HLK8</accession>
<keyword evidence="2" id="KW-1185">Reference proteome</keyword>
<organism evidence="1 2">
    <name type="scientific">Stephania yunnanensis</name>
    <dbReference type="NCBI Taxonomy" id="152371"/>
    <lineage>
        <taxon>Eukaryota</taxon>
        <taxon>Viridiplantae</taxon>
        <taxon>Streptophyta</taxon>
        <taxon>Embryophyta</taxon>
        <taxon>Tracheophyta</taxon>
        <taxon>Spermatophyta</taxon>
        <taxon>Magnoliopsida</taxon>
        <taxon>Ranunculales</taxon>
        <taxon>Menispermaceae</taxon>
        <taxon>Menispermoideae</taxon>
        <taxon>Cissampelideae</taxon>
        <taxon>Stephania</taxon>
    </lineage>
</organism>
<dbReference type="AlphaFoldDB" id="A0AAP0HLK8"/>
<reference evidence="1 2" key="1">
    <citation type="submission" date="2024-01" db="EMBL/GenBank/DDBJ databases">
        <title>Genome assemblies of Stephania.</title>
        <authorList>
            <person name="Yang L."/>
        </authorList>
    </citation>
    <scope>NUCLEOTIDE SEQUENCE [LARGE SCALE GENOMIC DNA]</scope>
    <source>
        <strain evidence="1">YNDBR</strain>
        <tissue evidence="1">Leaf</tissue>
    </source>
</reference>
<gene>
    <name evidence="1" type="ORF">Syun_029679</name>
</gene>
<dbReference type="Proteomes" id="UP001420932">
    <property type="component" value="Unassembled WGS sequence"/>
</dbReference>
<dbReference type="EMBL" id="JBBNAF010000013">
    <property type="protein sequence ID" value="KAK9087285.1"/>
    <property type="molecule type" value="Genomic_DNA"/>
</dbReference>
<evidence type="ECO:0000313" key="1">
    <source>
        <dbReference type="EMBL" id="KAK9087285.1"/>
    </source>
</evidence>
<name>A0AAP0HLK8_9MAGN</name>
<evidence type="ECO:0000313" key="2">
    <source>
        <dbReference type="Proteomes" id="UP001420932"/>
    </source>
</evidence>
<proteinExistence type="predicted"/>